<keyword evidence="2" id="KW-1185">Reference proteome</keyword>
<dbReference type="InterPro" id="IPR003718">
    <property type="entry name" value="OsmC/Ohr_fam"/>
</dbReference>
<dbReference type="EMBL" id="FOQU01000009">
    <property type="protein sequence ID" value="SFJ67858.1"/>
    <property type="molecule type" value="Genomic_DNA"/>
</dbReference>
<dbReference type="PANTHER" id="PTHR42830">
    <property type="entry name" value="OSMOTICALLY INDUCIBLE FAMILY PROTEIN"/>
    <property type="match status" value="1"/>
</dbReference>
<protein>
    <submittedName>
        <fullName evidence="1">Organic hydroperoxide reductase OsmC/OhrA</fullName>
    </submittedName>
</protein>
<dbReference type="Pfam" id="PF02566">
    <property type="entry name" value="OsmC"/>
    <property type="match status" value="1"/>
</dbReference>
<dbReference type="InterPro" id="IPR052707">
    <property type="entry name" value="OsmC_Ohr_Peroxiredoxin"/>
</dbReference>
<sequence length="161" mass="17647">MATHTATVEWSSNGSRFTDRRYSRAHQWSFDGGAVVPASSSPHVVRVPFSDPAGVDPEEGYVAALSSCHMLWFLDIASQAGYAIESYRDEALGEMGHNEAGKEVVTRVVLRPLVVFGGTKVPDDEALRHLHHEAHESCYLANSVKTVIEVEGSWTHPDRGT</sequence>
<dbReference type="STRING" id="420953.SAMN05192543_109185"/>
<dbReference type="PANTHER" id="PTHR42830:SF2">
    <property type="entry name" value="OSMC_OHR FAMILY PROTEIN"/>
    <property type="match status" value="1"/>
</dbReference>
<accession>A0A1I3T9J6</accession>
<dbReference type="OrthoDB" id="9795405at2"/>
<dbReference type="AlphaFoldDB" id="A0A1I3T9J6"/>
<name>A0A1I3T9J6_9BURK</name>
<evidence type="ECO:0000313" key="2">
    <source>
        <dbReference type="Proteomes" id="UP000199548"/>
    </source>
</evidence>
<dbReference type="Proteomes" id="UP000199548">
    <property type="component" value="Unassembled WGS sequence"/>
</dbReference>
<organism evidence="1 2">
    <name type="scientific">Paraburkholderia megapolitana</name>
    <dbReference type="NCBI Taxonomy" id="420953"/>
    <lineage>
        <taxon>Bacteria</taxon>
        <taxon>Pseudomonadati</taxon>
        <taxon>Pseudomonadota</taxon>
        <taxon>Betaproteobacteria</taxon>
        <taxon>Burkholderiales</taxon>
        <taxon>Burkholderiaceae</taxon>
        <taxon>Paraburkholderia</taxon>
    </lineage>
</organism>
<dbReference type="InterPro" id="IPR036102">
    <property type="entry name" value="OsmC/Ohrsf"/>
</dbReference>
<proteinExistence type="predicted"/>
<dbReference type="SUPFAM" id="SSF82784">
    <property type="entry name" value="OsmC-like"/>
    <property type="match status" value="1"/>
</dbReference>
<evidence type="ECO:0000313" key="1">
    <source>
        <dbReference type="EMBL" id="SFJ67858.1"/>
    </source>
</evidence>
<reference evidence="1 2" key="1">
    <citation type="submission" date="2016-10" db="EMBL/GenBank/DDBJ databases">
        <authorList>
            <person name="de Groot N.N."/>
        </authorList>
    </citation>
    <scope>NUCLEOTIDE SEQUENCE [LARGE SCALE GENOMIC DNA]</scope>
    <source>
        <strain evidence="1 2">LMG 23650</strain>
    </source>
</reference>
<dbReference type="InterPro" id="IPR015946">
    <property type="entry name" value="KH_dom-like_a/b"/>
</dbReference>
<gene>
    <name evidence="1" type="ORF">SAMN05192543_109185</name>
</gene>
<dbReference type="RefSeq" id="WP_091018010.1">
    <property type="nucleotide sequence ID" value="NZ_CP041743.1"/>
</dbReference>
<dbReference type="Gene3D" id="3.30.300.20">
    <property type="match status" value="1"/>
</dbReference>